<dbReference type="SUPFAM" id="SSF55846">
    <property type="entry name" value="N-acetylmuramoyl-L-alanine amidase-like"/>
    <property type="match status" value="1"/>
</dbReference>
<dbReference type="AlphaFoldDB" id="A0A7W7RH09"/>
<dbReference type="CDD" id="cd06583">
    <property type="entry name" value="PGRP"/>
    <property type="match status" value="1"/>
</dbReference>
<dbReference type="Gene3D" id="3.40.80.10">
    <property type="entry name" value="Peptidoglycan recognition protein-like"/>
    <property type="match status" value="1"/>
</dbReference>
<dbReference type="Proteomes" id="UP000523007">
    <property type="component" value="Unassembled WGS sequence"/>
</dbReference>
<evidence type="ECO:0000313" key="2">
    <source>
        <dbReference type="Proteomes" id="UP000523007"/>
    </source>
</evidence>
<gene>
    <name evidence="1" type="ORF">F4561_002653</name>
</gene>
<sequence>MPRPDRLVWRSDLGWPSSSPAAYANPRSGLVIHYDSSNQNLANRPHSACVDYWNWCRDFHVNGNGWADVGYSWMACAHGYVMEGRGLYRAQAAQPGGNTTYYSCTLACGPSDEITGAQIEAVRQLRSWLMEPDTSISGTVKGHRDFNSTSCPGDAAYRLVSNGTFRQQPSGLTPTEEDNDVPTYVSIEKTDNSRKEELQSGEWHQVYFDANNSGGADNHHGDGDYPSLVKGAADYTGYVSLRLTDVPKGVECQARMVEVHNDGESWVVVERDAPVEFEGTNGDTFVTIPAAGFVNDDRRLRVEVVHYADQDVTPRVIAGKVRLQVWER</sequence>
<evidence type="ECO:0008006" key="3">
    <source>
        <dbReference type="Google" id="ProtNLM"/>
    </source>
</evidence>
<reference evidence="1 2" key="1">
    <citation type="submission" date="2020-08" db="EMBL/GenBank/DDBJ databases">
        <title>Sequencing the genomes of 1000 actinobacteria strains.</title>
        <authorList>
            <person name="Klenk H.-P."/>
        </authorList>
    </citation>
    <scope>NUCLEOTIDE SEQUENCE [LARGE SCALE GENOMIC DNA]</scope>
    <source>
        <strain evidence="1 2">DSM 102030</strain>
    </source>
</reference>
<dbReference type="GO" id="GO:0009253">
    <property type="term" value="P:peptidoglycan catabolic process"/>
    <property type="evidence" value="ECO:0007669"/>
    <property type="project" value="InterPro"/>
</dbReference>
<dbReference type="PANTHER" id="PTHR11022:SF41">
    <property type="entry name" value="PEPTIDOGLYCAN-RECOGNITION PROTEIN LC-RELATED"/>
    <property type="match status" value="1"/>
</dbReference>
<accession>A0A7W7RH09</accession>
<dbReference type="EMBL" id="JACHJT010000001">
    <property type="protein sequence ID" value="MBB4931833.1"/>
    <property type="molecule type" value="Genomic_DNA"/>
</dbReference>
<name>A0A7W7RH09_9ACTN</name>
<dbReference type="RefSeq" id="WP_184578634.1">
    <property type="nucleotide sequence ID" value="NZ_JACHJT010000001.1"/>
</dbReference>
<dbReference type="InterPro" id="IPR002502">
    <property type="entry name" value="Amidase_domain"/>
</dbReference>
<proteinExistence type="predicted"/>
<dbReference type="GO" id="GO:0008745">
    <property type="term" value="F:N-acetylmuramoyl-L-alanine amidase activity"/>
    <property type="evidence" value="ECO:0007669"/>
    <property type="project" value="InterPro"/>
</dbReference>
<dbReference type="InterPro" id="IPR036505">
    <property type="entry name" value="Amidase/PGRP_sf"/>
</dbReference>
<comment type="caution">
    <text evidence="1">The sequence shown here is derived from an EMBL/GenBank/DDBJ whole genome shotgun (WGS) entry which is preliminary data.</text>
</comment>
<evidence type="ECO:0000313" key="1">
    <source>
        <dbReference type="EMBL" id="MBB4931833.1"/>
    </source>
</evidence>
<dbReference type="InterPro" id="IPR015510">
    <property type="entry name" value="PGRP"/>
</dbReference>
<keyword evidence="2" id="KW-1185">Reference proteome</keyword>
<dbReference type="PANTHER" id="PTHR11022">
    <property type="entry name" value="PEPTIDOGLYCAN RECOGNITION PROTEIN"/>
    <property type="match status" value="1"/>
</dbReference>
<organism evidence="1 2">
    <name type="scientific">Lipingzhangella halophila</name>
    <dbReference type="NCBI Taxonomy" id="1783352"/>
    <lineage>
        <taxon>Bacteria</taxon>
        <taxon>Bacillati</taxon>
        <taxon>Actinomycetota</taxon>
        <taxon>Actinomycetes</taxon>
        <taxon>Streptosporangiales</taxon>
        <taxon>Nocardiopsidaceae</taxon>
        <taxon>Lipingzhangella</taxon>
    </lineage>
</organism>
<protein>
    <recommendedName>
        <fullName evidence="3">N-acetylmuramoyl-L-alanine amidase</fullName>
    </recommendedName>
</protein>